<dbReference type="EMBL" id="QZEW01000032">
    <property type="protein sequence ID" value="RJL16563.1"/>
    <property type="molecule type" value="Genomic_DNA"/>
</dbReference>
<dbReference type="OrthoDB" id="9798415at2"/>
<feature type="transmembrane region" description="Helical" evidence="1">
    <location>
        <begin position="403"/>
        <end position="427"/>
    </location>
</feature>
<feature type="transmembrane region" description="Helical" evidence="1">
    <location>
        <begin position="999"/>
        <end position="1024"/>
    </location>
</feature>
<proteinExistence type="predicted"/>
<keyword evidence="1" id="KW-0812">Transmembrane</keyword>
<keyword evidence="1" id="KW-1133">Transmembrane helix</keyword>
<dbReference type="SUPFAM" id="SSF82693">
    <property type="entry name" value="Multidrug efflux transporter AcrB pore domain, PN1, PN2, PC1 and PC2 subdomains"/>
    <property type="match status" value="3"/>
</dbReference>
<dbReference type="AlphaFoldDB" id="A0A419A7E9"/>
<dbReference type="Gene3D" id="1.20.1640.10">
    <property type="entry name" value="Multidrug efflux transporter AcrB transmembrane domain"/>
    <property type="match status" value="2"/>
</dbReference>
<sequence length="1036" mass="112349">MPSNARPNEAPNEGPGMISFNLSAWAVRHGALVGFFAVVLCLAGLDSYLKLGRSEDPSYAIKVVNVVALWPGASAQEMRDQVADPIEEKLQTIPYFDRIDTYATPGYLAMQVWVKDHTPPAQVPQSFYQLRKKLYDMAGTLPEGVQGPFVDDEFGDVDSVLLAIKGEGASPHDLERIADRLQIALLRHSEISRIRSYGKQPRQVLVEYDDARIGTLGVPPEAISAALADFTRQHDAGSLDNGQQRLRISLAADDGLAGAIGAVPIPVGHSVLRLDDLAQVTVGYPAPPSQIVRHDGQHAVILGVVMAEGENLARIDRIVTRTLAEANLPQGIEVQRVANQPAVVDDAIQEFMTAFVEALVIVLAVCLVVLGWRTGIVVALSVPVVLAITFVVMRAMGIELHRVSLGALIIALGLLVDDAIIAIESMLRSIEAGKSRREAAGMAWNSTAFPMLTGTLVTFIGFMPVGFAPSSTGEYLASMFWVIAIALIASWLVAVMLTPWLGVHLLPAQGHRHSPRIQRLQDRVNEGLRRAVHWAVDHYGKVIGTIAALFLLAGLGFVTVQKQFFPVSERVDLFVQLRLPQGSSIEATARAAAEVERFLDGDPDATSVTTYVGQGPPRFWLALNPALPNPAYAELVVLGRDIPARERLKERLEQALSQGLAGAARARVIRFSFGPPVAYPVEIRISGPDPRELRRIGDEVRGIMAQDRRMIDPHMNWNELSPALQLEIEPDRMRLLGLSLAQLAARLHMAVDGARAGVLRQQDESLDVILRAAGARRNDPAFLSDTVVANIDGRPVPLSQVAAVHVVNEEPIIWQRSREETLTVAADVIDGVQGPDVGAALWPQLDGIRAALPPGYRMTQGGAWEESMKANLSIAKVFPGVLLLMLTVIMVQVQSVSRLVLILLSAPLGLIGASLVLNLTHTPFGFVALLGLLALSGMDIRNSVILVDQVDANLRRHMPMRQAIIEATLLRARPVALTSTAAVLALIPLSRSVFWGPMALTIMGGLILATFMTILFLPALYALWFRRQLSGTSETT</sequence>
<dbReference type="PANTHER" id="PTHR32063:SF18">
    <property type="entry name" value="CATION EFFLUX SYSTEM PROTEIN"/>
    <property type="match status" value="1"/>
</dbReference>
<evidence type="ECO:0000313" key="3">
    <source>
        <dbReference type="Proteomes" id="UP000283587"/>
    </source>
</evidence>
<dbReference type="Gene3D" id="3.30.70.1440">
    <property type="entry name" value="Multidrug efflux transporter AcrB pore domain"/>
    <property type="match status" value="1"/>
</dbReference>
<dbReference type="GO" id="GO:0005886">
    <property type="term" value="C:plasma membrane"/>
    <property type="evidence" value="ECO:0007669"/>
    <property type="project" value="TreeGrafter"/>
</dbReference>
<feature type="transmembrane region" description="Helical" evidence="1">
    <location>
        <begin position="351"/>
        <end position="370"/>
    </location>
</feature>
<organism evidence="2 3">
    <name type="scientific">Paracoccus siganidrum</name>
    <dbReference type="NCBI Taxonomy" id="1276757"/>
    <lineage>
        <taxon>Bacteria</taxon>
        <taxon>Pseudomonadati</taxon>
        <taxon>Pseudomonadota</taxon>
        <taxon>Alphaproteobacteria</taxon>
        <taxon>Rhodobacterales</taxon>
        <taxon>Paracoccaceae</taxon>
        <taxon>Paracoccus</taxon>
    </lineage>
</organism>
<evidence type="ECO:0000256" key="1">
    <source>
        <dbReference type="SAM" id="Phobius"/>
    </source>
</evidence>
<feature type="transmembrane region" description="Helical" evidence="1">
    <location>
        <begin position="377"/>
        <end position="397"/>
    </location>
</feature>
<feature type="transmembrane region" description="Helical" evidence="1">
    <location>
        <begin position="448"/>
        <end position="467"/>
    </location>
</feature>
<feature type="transmembrane region" description="Helical" evidence="1">
    <location>
        <begin position="539"/>
        <end position="560"/>
    </location>
</feature>
<feature type="transmembrane region" description="Helical" evidence="1">
    <location>
        <begin position="25"/>
        <end position="45"/>
    </location>
</feature>
<comment type="caution">
    <text evidence="2">The sequence shown here is derived from an EMBL/GenBank/DDBJ whole genome shotgun (WGS) entry which is preliminary data.</text>
</comment>
<dbReference type="SUPFAM" id="SSF82714">
    <property type="entry name" value="Multidrug efflux transporter AcrB TolC docking domain, DN and DC subdomains"/>
    <property type="match status" value="2"/>
</dbReference>
<dbReference type="Gene3D" id="3.30.70.1430">
    <property type="entry name" value="Multidrug efflux transporter AcrB pore domain"/>
    <property type="match status" value="2"/>
</dbReference>
<feature type="transmembrane region" description="Helical" evidence="1">
    <location>
        <begin position="877"/>
        <end position="893"/>
    </location>
</feature>
<feature type="transmembrane region" description="Helical" evidence="1">
    <location>
        <begin position="968"/>
        <end position="987"/>
    </location>
</feature>
<keyword evidence="1" id="KW-0472">Membrane</keyword>
<dbReference type="PRINTS" id="PR00702">
    <property type="entry name" value="ACRIFLAVINRP"/>
</dbReference>
<name>A0A419A7E9_9RHOB</name>
<dbReference type="Proteomes" id="UP000283587">
    <property type="component" value="Unassembled WGS sequence"/>
</dbReference>
<feature type="transmembrane region" description="Helical" evidence="1">
    <location>
        <begin position="479"/>
        <end position="506"/>
    </location>
</feature>
<dbReference type="GO" id="GO:0042910">
    <property type="term" value="F:xenobiotic transmembrane transporter activity"/>
    <property type="evidence" value="ECO:0007669"/>
    <property type="project" value="TreeGrafter"/>
</dbReference>
<reference evidence="3" key="1">
    <citation type="submission" date="2018-09" db="EMBL/GenBank/DDBJ databases">
        <title>Paracoccus onubensis nov. sp. a moderate halophilic bacterium isolated from Gruta de las Maravillas (Aracena, Spain).</title>
        <authorList>
            <person name="Jurado V."/>
            <person name="Gutierrez-Patricio S."/>
            <person name="Gonzalez-Pimentel J.L."/>
            <person name="Miller A.Z."/>
            <person name="Laiz L."/>
            <person name="Saiz-Jimenez C."/>
        </authorList>
    </citation>
    <scope>NUCLEOTIDE SEQUENCE [LARGE SCALE GENOMIC DNA]</scope>
    <source>
        <strain evidence="3">DSM 26381</strain>
    </source>
</reference>
<dbReference type="PANTHER" id="PTHR32063">
    <property type="match status" value="1"/>
</dbReference>
<gene>
    <name evidence="2" type="ORF">D3P05_09380</name>
</gene>
<keyword evidence="3" id="KW-1185">Reference proteome</keyword>
<dbReference type="Gene3D" id="3.30.2090.10">
    <property type="entry name" value="Multidrug efflux transporter AcrB TolC docking domain, DN and DC subdomains"/>
    <property type="match status" value="2"/>
</dbReference>
<dbReference type="Pfam" id="PF00873">
    <property type="entry name" value="ACR_tran"/>
    <property type="match status" value="1"/>
</dbReference>
<evidence type="ECO:0000313" key="2">
    <source>
        <dbReference type="EMBL" id="RJL16563.1"/>
    </source>
</evidence>
<dbReference type="SUPFAM" id="SSF82866">
    <property type="entry name" value="Multidrug efflux transporter AcrB transmembrane domain"/>
    <property type="match status" value="2"/>
</dbReference>
<accession>A0A419A7E9</accession>
<dbReference type="InterPro" id="IPR027463">
    <property type="entry name" value="AcrB_DN_DC_subdom"/>
</dbReference>
<dbReference type="Gene3D" id="3.30.70.1320">
    <property type="entry name" value="Multidrug efflux transporter AcrB pore domain like"/>
    <property type="match status" value="1"/>
</dbReference>
<protein>
    <submittedName>
        <fullName evidence="2">Efflux RND transporter permease subunit</fullName>
    </submittedName>
</protein>
<dbReference type="InterPro" id="IPR001036">
    <property type="entry name" value="Acrflvin-R"/>
</dbReference>